<evidence type="ECO:0008006" key="4">
    <source>
        <dbReference type="Google" id="ProtNLM"/>
    </source>
</evidence>
<organism evidence="2 3">
    <name type="scientific">Schaalia radingae</name>
    <dbReference type="NCBI Taxonomy" id="131110"/>
    <lineage>
        <taxon>Bacteria</taxon>
        <taxon>Bacillati</taxon>
        <taxon>Actinomycetota</taxon>
        <taxon>Actinomycetes</taxon>
        <taxon>Actinomycetales</taxon>
        <taxon>Actinomycetaceae</taxon>
        <taxon>Schaalia</taxon>
    </lineage>
</organism>
<dbReference type="RefSeq" id="WP_070727732.1">
    <property type="nucleotide sequence ID" value="NZ_LT629792.1"/>
</dbReference>
<accession>A0ABY0VAP6</accession>
<evidence type="ECO:0000313" key="2">
    <source>
        <dbReference type="EMBL" id="SDU04210.1"/>
    </source>
</evidence>
<sequence>MDIGWKIASAGSMALSAMVANKLVEGGWKLVTGKPIPREDDDNVQIVQLLAFAALSAVCVSVIQRYAIKGAKKWYGPGQIDD</sequence>
<proteinExistence type="predicted"/>
<dbReference type="InterPro" id="IPR025329">
    <property type="entry name" value="DUF4235"/>
</dbReference>
<keyword evidence="1" id="KW-1133">Transmembrane helix</keyword>
<gene>
    <name evidence="2" type="ORF">SAMN04489714_1804</name>
</gene>
<name>A0ABY0VAP6_9ACTO</name>
<keyword evidence="1" id="KW-0812">Transmembrane</keyword>
<dbReference type="Pfam" id="PF14019">
    <property type="entry name" value="DUF4235"/>
    <property type="match status" value="1"/>
</dbReference>
<evidence type="ECO:0000256" key="1">
    <source>
        <dbReference type="SAM" id="Phobius"/>
    </source>
</evidence>
<feature type="transmembrane region" description="Helical" evidence="1">
    <location>
        <begin position="44"/>
        <end position="63"/>
    </location>
</feature>
<keyword evidence="1" id="KW-0472">Membrane</keyword>
<keyword evidence="3" id="KW-1185">Reference proteome</keyword>
<reference evidence="2 3" key="1">
    <citation type="submission" date="2016-10" db="EMBL/GenBank/DDBJ databases">
        <authorList>
            <person name="Varghese N."/>
            <person name="Submissions S."/>
        </authorList>
    </citation>
    <scope>NUCLEOTIDE SEQUENCE [LARGE SCALE GENOMIC DNA]</scope>
    <source>
        <strain evidence="2 3">DSM 9169</strain>
    </source>
</reference>
<protein>
    <recommendedName>
        <fullName evidence="4">DUF4235 domain-containing protein</fullName>
    </recommendedName>
</protein>
<evidence type="ECO:0000313" key="3">
    <source>
        <dbReference type="Proteomes" id="UP000198976"/>
    </source>
</evidence>
<dbReference type="EMBL" id="LT629792">
    <property type="protein sequence ID" value="SDU04210.1"/>
    <property type="molecule type" value="Genomic_DNA"/>
</dbReference>
<dbReference type="Proteomes" id="UP000198976">
    <property type="component" value="Chromosome I"/>
</dbReference>